<reference evidence="14" key="1">
    <citation type="submission" date="2020-11" db="EMBL/GenBank/DDBJ databases">
        <title>Multidrug resistant novel bacterium Savagea serpentis sp. nov., isolated from the scats of a vine snake (Ahaetulla nasuta).</title>
        <authorList>
            <person name="Venkata Ramana V."/>
            <person name="Vikas Patil S."/>
            <person name="Yogita Lugani V."/>
        </authorList>
    </citation>
    <scope>NUCLEOTIDE SEQUENCE</scope>
    <source>
        <strain evidence="14">SN6</strain>
    </source>
</reference>
<dbReference type="Proteomes" id="UP000622653">
    <property type="component" value="Unassembled WGS sequence"/>
</dbReference>
<comment type="caution">
    <text evidence="14">The sequence shown here is derived from an EMBL/GenBank/DDBJ whole genome shotgun (WGS) entry which is preliminary data.</text>
</comment>
<dbReference type="Gene3D" id="1.10.20.140">
    <property type="match status" value="1"/>
</dbReference>
<dbReference type="PANTHER" id="PTHR11088">
    <property type="entry name" value="TRNA DIMETHYLALLYLTRANSFERASE"/>
    <property type="match status" value="1"/>
</dbReference>
<accession>A0A8J7GHW5</accession>
<keyword evidence="6 10" id="KW-0547">Nucleotide-binding</keyword>
<evidence type="ECO:0000256" key="4">
    <source>
        <dbReference type="ARBA" id="ARBA00022679"/>
    </source>
</evidence>
<name>A0A8J7GHW5_9BACL</name>
<evidence type="ECO:0000256" key="10">
    <source>
        <dbReference type="HAMAP-Rule" id="MF_00185"/>
    </source>
</evidence>
<comment type="caution">
    <text evidence="10">Lacks conserved residue(s) required for the propagation of feature annotation.</text>
</comment>
<protein>
    <recommendedName>
        <fullName evidence="10">tRNA dimethylallyltransferase</fullName>
        <ecNumber evidence="10">2.5.1.75</ecNumber>
    </recommendedName>
    <alternativeName>
        <fullName evidence="10">Dimethylallyl diphosphate:tRNA dimethylallyltransferase</fullName>
        <shortName evidence="10">DMAPP:tRNA dimethylallyltransferase</shortName>
        <shortName evidence="10">DMATase</shortName>
    </alternativeName>
    <alternativeName>
        <fullName evidence="10">Isopentenyl-diphosphate:tRNA isopentenyltransferase</fullName>
        <shortName evidence="10">IPP transferase</shortName>
        <shortName evidence="10">IPPT</shortName>
        <shortName evidence="10">IPTase</shortName>
    </alternativeName>
</protein>
<feature type="site" description="Interaction with substrate tRNA" evidence="10">
    <location>
        <position position="123"/>
    </location>
</feature>
<evidence type="ECO:0000256" key="1">
    <source>
        <dbReference type="ARBA" id="ARBA00001946"/>
    </source>
</evidence>
<dbReference type="SUPFAM" id="SSF52540">
    <property type="entry name" value="P-loop containing nucleoside triphosphate hydrolases"/>
    <property type="match status" value="2"/>
</dbReference>
<evidence type="ECO:0000256" key="6">
    <source>
        <dbReference type="ARBA" id="ARBA00022741"/>
    </source>
</evidence>
<comment type="catalytic activity">
    <reaction evidence="9 10 11">
        <text>adenosine(37) in tRNA + dimethylallyl diphosphate = N(6)-dimethylallyladenosine(37) in tRNA + diphosphate</text>
        <dbReference type="Rhea" id="RHEA:26482"/>
        <dbReference type="Rhea" id="RHEA-COMP:10162"/>
        <dbReference type="Rhea" id="RHEA-COMP:10375"/>
        <dbReference type="ChEBI" id="CHEBI:33019"/>
        <dbReference type="ChEBI" id="CHEBI:57623"/>
        <dbReference type="ChEBI" id="CHEBI:74411"/>
        <dbReference type="ChEBI" id="CHEBI:74415"/>
        <dbReference type="EC" id="2.5.1.75"/>
    </reaction>
</comment>
<dbReference type="AlphaFoldDB" id="A0A8J7GHW5"/>
<feature type="binding site" evidence="10">
    <location>
        <begin position="11"/>
        <end position="16"/>
    </location>
    <ligand>
        <name>substrate</name>
    </ligand>
</feature>
<evidence type="ECO:0000256" key="11">
    <source>
        <dbReference type="RuleBase" id="RU003783"/>
    </source>
</evidence>
<feature type="binding site" evidence="10">
    <location>
        <begin position="9"/>
        <end position="16"/>
    </location>
    <ligand>
        <name>ATP</name>
        <dbReference type="ChEBI" id="CHEBI:30616"/>
    </ligand>
</feature>
<evidence type="ECO:0000256" key="12">
    <source>
        <dbReference type="RuleBase" id="RU003784"/>
    </source>
</evidence>
<keyword evidence="5 10" id="KW-0819">tRNA processing</keyword>
<evidence type="ECO:0000256" key="7">
    <source>
        <dbReference type="ARBA" id="ARBA00022840"/>
    </source>
</evidence>
<evidence type="ECO:0000256" key="3">
    <source>
        <dbReference type="ARBA" id="ARBA00005842"/>
    </source>
</evidence>
<dbReference type="RefSeq" id="WP_194561481.1">
    <property type="nucleotide sequence ID" value="NZ_JADKPV010000001.1"/>
</dbReference>
<dbReference type="GO" id="GO:0005524">
    <property type="term" value="F:ATP binding"/>
    <property type="evidence" value="ECO:0007669"/>
    <property type="project" value="UniProtKB-UniRule"/>
</dbReference>
<comment type="subunit">
    <text evidence="10">Monomer.</text>
</comment>
<proteinExistence type="inferred from homology"/>
<evidence type="ECO:0000256" key="13">
    <source>
        <dbReference type="RuleBase" id="RU003785"/>
    </source>
</evidence>
<dbReference type="NCBIfam" id="TIGR00174">
    <property type="entry name" value="miaA"/>
    <property type="match status" value="1"/>
</dbReference>
<dbReference type="EC" id="2.5.1.75" evidence="10"/>
<dbReference type="Pfam" id="PF01715">
    <property type="entry name" value="IPPT"/>
    <property type="match status" value="1"/>
</dbReference>
<sequence length="305" mass="35262">MNKVIAILGPTASGKTALSVELAKRLDGEVINGDSMQLYKELSIGTAKIREEEKEGIPHHLFDYLEPEASFSVSDYQKLVRQTIDDIQARGKQAIIVGGTGLYVQAVLYDFQFTEQATDETVRRVYEQRAAKEGLDILYAELVEKDPESAKTIHPNNGRRIIRALEIYDTTGRTKGEHEQQKGHDIVYPHLLIGLEWDRSELYERINERVELMMKEGLEAEVEALYYKGLEKAQSMSGIGYKEWIPYFEGNRTKEEVVALIQRNTRRYAKRQMTYFNNKMDVHWLDARSPMEQKITEIIRRLQEE</sequence>
<dbReference type="InterPro" id="IPR027417">
    <property type="entry name" value="P-loop_NTPase"/>
</dbReference>
<evidence type="ECO:0000256" key="2">
    <source>
        <dbReference type="ARBA" id="ARBA00003213"/>
    </source>
</evidence>
<dbReference type="InterPro" id="IPR018022">
    <property type="entry name" value="IPT"/>
</dbReference>
<feature type="site" description="Interaction with substrate tRNA" evidence="10">
    <location>
        <position position="100"/>
    </location>
</feature>
<evidence type="ECO:0000256" key="8">
    <source>
        <dbReference type="ARBA" id="ARBA00022842"/>
    </source>
</evidence>
<dbReference type="EMBL" id="JADKPV010000001">
    <property type="protein sequence ID" value="MBF4500015.1"/>
    <property type="molecule type" value="Genomic_DNA"/>
</dbReference>
<dbReference type="InterPro" id="IPR039657">
    <property type="entry name" value="Dimethylallyltransferase"/>
</dbReference>
<keyword evidence="15" id="KW-1185">Reference proteome</keyword>
<evidence type="ECO:0000313" key="15">
    <source>
        <dbReference type="Proteomes" id="UP000622653"/>
    </source>
</evidence>
<evidence type="ECO:0000313" key="14">
    <source>
        <dbReference type="EMBL" id="MBF4500015.1"/>
    </source>
</evidence>
<comment type="function">
    <text evidence="2 10 12">Catalyzes the transfer of a dimethylallyl group onto the adenine at position 37 in tRNAs that read codons beginning with uridine, leading to the formation of N6-(dimethylallyl)adenosine (i(6)A).</text>
</comment>
<comment type="similarity">
    <text evidence="3 10 13">Belongs to the IPP transferase family.</text>
</comment>
<keyword evidence="7 10" id="KW-0067">ATP-binding</keyword>
<dbReference type="Gene3D" id="3.40.50.300">
    <property type="entry name" value="P-loop containing nucleotide triphosphate hydrolases"/>
    <property type="match status" value="1"/>
</dbReference>
<keyword evidence="4 10" id="KW-0808">Transferase</keyword>
<feature type="region of interest" description="Interaction with substrate tRNA" evidence="10">
    <location>
        <begin position="34"/>
        <end position="37"/>
    </location>
</feature>
<evidence type="ECO:0000256" key="5">
    <source>
        <dbReference type="ARBA" id="ARBA00022694"/>
    </source>
</evidence>
<keyword evidence="8 10" id="KW-0460">Magnesium</keyword>
<dbReference type="GO" id="GO:0006400">
    <property type="term" value="P:tRNA modification"/>
    <property type="evidence" value="ECO:0007669"/>
    <property type="project" value="TreeGrafter"/>
</dbReference>
<dbReference type="FunFam" id="1.10.20.140:FF:000001">
    <property type="entry name" value="tRNA dimethylallyltransferase"/>
    <property type="match status" value="1"/>
</dbReference>
<dbReference type="HAMAP" id="MF_00185">
    <property type="entry name" value="IPP_trans"/>
    <property type="match status" value="1"/>
</dbReference>
<organism evidence="14 15">
    <name type="scientific">Savagea serpentis</name>
    <dbReference type="NCBI Taxonomy" id="2785297"/>
    <lineage>
        <taxon>Bacteria</taxon>
        <taxon>Bacillati</taxon>
        <taxon>Bacillota</taxon>
        <taxon>Bacilli</taxon>
        <taxon>Bacillales</taxon>
        <taxon>Caryophanaceae</taxon>
        <taxon>Savagea</taxon>
    </lineage>
</organism>
<dbReference type="GO" id="GO:0052381">
    <property type="term" value="F:tRNA dimethylallyltransferase activity"/>
    <property type="evidence" value="ECO:0007669"/>
    <property type="project" value="UniProtKB-UniRule"/>
</dbReference>
<comment type="cofactor">
    <cofactor evidence="1 10">
        <name>Mg(2+)</name>
        <dbReference type="ChEBI" id="CHEBI:18420"/>
    </cofactor>
</comment>
<dbReference type="PANTHER" id="PTHR11088:SF60">
    <property type="entry name" value="TRNA DIMETHYLALLYLTRANSFERASE"/>
    <property type="match status" value="1"/>
</dbReference>
<gene>
    <name evidence="10 14" type="primary">miaA</name>
    <name evidence="14" type="ORF">IRY55_01465</name>
</gene>
<evidence type="ECO:0000256" key="9">
    <source>
        <dbReference type="ARBA" id="ARBA00049563"/>
    </source>
</evidence>